<keyword evidence="2" id="KW-1003">Cell membrane</keyword>
<feature type="transmembrane region" description="Helical" evidence="6">
    <location>
        <begin position="74"/>
        <end position="98"/>
    </location>
</feature>
<name>A0A7M1SNV1_9MICO</name>
<dbReference type="GO" id="GO:0005886">
    <property type="term" value="C:plasma membrane"/>
    <property type="evidence" value="ECO:0007669"/>
    <property type="project" value="UniProtKB-SubCell"/>
</dbReference>
<dbReference type="NCBIfam" id="TIGR00360">
    <property type="entry name" value="ComEC_N-term"/>
    <property type="match status" value="1"/>
</dbReference>
<dbReference type="InterPro" id="IPR004477">
    <property type="entry name" value="ComEC_N"/>
</dbReference>
<dbReference type="InterPro" id="IPR052159">
    <property type="entry name" value="Competence_DNA_uptake"/>
</dbReference>
<feature type="transmembrane region" description="Helical" evidence="6">
    <location>
        <begin position="443"/>
        <end position="465"/>
    </location>
</feature>
<feature type="transmembrane region" description="Helical" evidence="6">
    <location>
        <begin position="380"/>
        <end position="401"/>
    </location>
</feature>
<evidence type="ECO:0000256" key="1">
    <source>
        <dbReference type="ARBA" id="ARBA00004651"/>
    </source>
</evidence>
<feature type="transmembrane region" description="Helical" evidence="6">
    <location>
        <begin position="254"/>
        <end position="276"/>
    </location>
</feature>
<feature type="transmembrane region" description="Helical" evidence="6">
    <location>
        <begin position="305"/>
        <end position="321"/>
    </location>
</feature>
<dbReference type="AlphaFoldDB" id="A0A7M1SNV1"/>
<dbReference type="PANTHER" id="PTHR30619">
    <property type="entry name" value="DNA INTERNALIZATION/COMPETENCE PROTEIN COMEC/REC2"/>
    <property type="match status" value="1"/>
</dbReference>
<keyword evidence="5 6" id="KW-0472">Membrane</keyword>
<dbReference type="PANTHER" id="PTHR30619:SF1">
    <property type="entry name" value="RECOMBINATION PROTEIN 2"/>
    <property type="match status" value="1"/>
</dbReference>
<reference evidence="8 9" key="1">
    <citation type="submission" date="2020-10" db="EMBL/GenBank/DDBJ databases">
        <title>Haloactinobacterium sp. RN3S43, a bacterium isolated from saline soil.</title>
        <authorList>
            <person name="Sun J.-Q."/>
        </authorList>
    </citation>
    <scope>NUCLEOTIDE SEQUENCE [LARGE SCALE GENOMIC DNA]</scope>
    <source>
        <strain evidence="8 9">RN3S43</strain>
    </source>
</reference>
<feature type="transmembrane region" description="Helical" evidence="6">
    <location>
        <begin position="12"/>
        <end position="29"/>
    </location>
</feature>
<feature type="transmembrane region" description="Helical" evidence="6">
    <location>
        <begin position="351"/>
        <end position="373"/>
    </location>
</feature>
<feature type="transmembrane region" description="Helical" evidence="6">
    <location>
        <begin position="35"/>
        <end position="54"/>
    </location>
</feature>
<gene>
    <name evidence="8" type="ORF">IM660_11090</name>
</gene>
<evidence type="ECO:0000256" key="6">
    <source>
        <dbReference type="SAM" id="Phobius"/>
    </source>
</evidence>
<feature type="domain" description="ComEC/Rec2-related protein" evidence="7">
    <location>
        <begin position="234"/>
        <end position="472"/>
    </location>
</feature>
<evidence type="ECO:0000313" key="9">
    <source>
        <dbReference type="Proteomes" id="UP000593758"/>
    </source>
</evidence>
<dbReference type="RefSeq" id="WP_193495513.1">
    <property type="nucleotide sequence ID" value="NZ_CP063169.1"/>
</dbReference>
<accession>A0A7M1SNV1</accession>
<keyword evidence="9" id="KW-1185">Reference proteome</keyword>
<comment type="subcellular location">
    <subcellularLocation>
        <location evidence="1">Cell membrane</location>
        <topology evidence="1">Multi-pass membrane protein</topology>
    </subcellularLocation>
</comment>
<feature type="transmembrane region" description="Helical" evidence="6">
    <location>
        <begin position="283"/>
        <end position="299"/>
    </location>
</feature>
<dbReference type="KEGG" id="halt:IM660_11090"/>
<keyword evidence="3 6" id="KW-0812">Transmembrane</keyword>
<organism evidence="8 9">
    <name type="scientific">Ruania alkalisoli</name>
    <dbReference type="NCBI Taxonomy" id="2779775"/>
    <lineage>
        <taxon>Bacteria</taxon>
        <taxon>Bacillati</taxon>
        <taxon>Actinomycetota</taxon>
        <taxon>Actinomycetes</taxon>
        <taxon>Micrococcales</taxon>
        <taxon>Ruaniaceae</taxon>
        <taxon>Ruania</taxon>
    </lineage>
</organism>
<evidence type="ECO:0000256" key="4">
    <source>
        <dbReference type="ARBA" id="ARBA00022989"/>
    </source>
</evidence>
<evidence type="ECO:0000256" key="2">
    <source>
        <dbReference type="ARBA" id="ARBA00022475"/>
    </source>
</evidence>
<dbReference type="Proteomes" id="UP000593758">
    <property type="component" value="Chromosome"/>
</dbReference>
<evidence type="ECO:0000256" key="5">
    <source>
        <dbReference type="ARBA" id="ARBA00023136"/>
    </source>
</evidence>
<protein>
    <submittedName>
        <fullName evidence="8">ComEC/Rec2 family competence protein</fullName>
    </submittedName>
</protein>
<feature type="transmembrane region" description="Helical" evidence="6">
    <location>
        <begin position="413"/>
        <end position="436"/>
    </location>
</feature>
<evidence type="ECO:0000256" key="3">
    <source>
        <dbReference type="ARBA" id="ARBA00022692"/>
    </source>
</evidence>
<evidence type="ECO:0000313" key="8">
    <source>
        <dbReference type="EMBL" id="QOR69256.1"/>
    </source>
</evidence>
<dbReference type="Pfam" id="PF03772">
    <property type="entry name" value="Competence"/>
    <property type="match status" value="1"/>
</dbReference>
<feature type="transmembrane region" description="Helical" evidence="6">
    <location>
        <begin position="328"/>
        <end position="345"/>
    </location>
</feature>
<keyword evidence="4 6" id="KW-1133">Transmembrane helix</keyword>
<proteinExistence type="predicted"/>
<sequence>MTPQPVGTRRDWRLVPGACLVWAGCGVGVGLPGTVVWLVVLSLLVAALGLLRRLSRDLHRHHDRRHFRGRHRLVPVRSVQATAVLSVLLAAAVLATVAPRVEQRAEQVRALDGVTETIRLRLTGDPVELTEGPGVRIEATLLRVGAHPGTALPVLVLADDRWSEAATGAMVRVNARLSATDPGDSRAMLVMPEGSGSRDPPRGWRAVVADLRAGLVSASAPLPPASRGLVPGIAVGDDRAMPPALEEAMRRTSLTHLTAVSGAHVALVLGLVLTLLWWSPRNLQAVVGGLVLVAFVALVHPDGSVLRSAVMGGVLLLGLWLRRPRAALPALASAVVLLLGVDPWMARSYGFALSVLATGGLLVGSRPLAAWLGRWLPAPLAMGLAVPVAAQIACTPVLLLLEPAIPLYAVPANLMAAPVVAPATILGLAAALLGPVAPGAADLLVHAASWCTAWIAAVALGWAGLPGASVPVLPP</sequence>
<dbReference type="EMBL" id="CP063169">
    <property type="protein sequence ID" value="QOR69256.1"/>
    <property type="molecule type" value="Genomic_DNA"/>
</dbReference>
<evidence type="ECO:0000259" key="7">
    <source>
        <dbReference type="Pfam" id="PF03772"/>
    </source>
</evidence>